<dbReference type="KEGG" id="gsn:YC6258_04169"/>
<name>A0A0C5VA39_9GAMM</name>
<reference evidence="1 2" key="1">
    <citation type="submission" date="2014-01" db="EMBL/GenBank/DDBJ databases">
        <title>Full genme sequencing of cellulolytic bacterium Gynuella sunshinyii YC6258T gen. nov., sp. nov.</title>
        <authorList>
            <person name="Khan H."/>
            <person name="Chung E.J."/>
            <person name="Chung Y.R."/>
        </authorList>
    </citation>
    <scope>NUCLEOTIDE SEQUENCE [LARGE SCALE GENOMIC DNA]</scope>
    <source>
        <strain evidence="1 2">YC6258</strain>
    </source>
</reference>
<dbReference type="HOGENOM" id="CLU_3234256_0_0_6"/>
<evidence type="ECO:0000313" key="2">
    <source>
        <dbReference type="Proteomes" id="UP000032266"/>
    </source>
</evidence>
<evidence type="ECO:0000313" key="1">
    <source>
        <dbReference type="EMBL" id="AJQ96205.1"/>
    </source>
</evidence>
<dbReference type="Proteomes" id="UP000032266">
    <property type="component" value="Chromosome"/>
</dbReference>
<dbReference type="EMBL" id="CP007142">
    <property type="protein sequence ID" value="AJQ96205.1"/>
    <property type="molecule type" value="Genomic_DNA"/>
</dbReference>
<keyword evidence="2" id="KW-1185">Reference proteome</keyword>
<organism evidence="1 2">
    <name type="scientific">Gynuella sunshinyii YC6258</name>
    <dbReference type="NCBI Taxonomy" id="1445510"/>
    <lineage>
        <taxon>Bacteria</taxon>
        <taxon>Pseudomonadati</taxon>
        <taxon>Pseudomonadota</taxon>
        <taxon>Gammaproteobacteria</taxon>
        <taxon>Oceanospirillales</taxon>
        <taxon>Saccharospirillaceae</taxon>
        <taxon>Gynuella</taxon>
    </lineage>
</organism>
<dbReference type="AlphaFoldDB" id="A0A0C5VA39"/>
<protein>
    <submittedName>
        <fullName evidence="1">Uncharacterized protein</fullName>
    </submittedName>
</protein>
<proteinExistence type="predicted"/>
<sequence>MLYLDGMQESRNESSKEDAVTCIAVSVNNDCRYLSKNSERQYA</sequence>
<gene>
    <name evidence="1" type="ORF">YC6258_04169</name>
</gene>
<accession>A0A0C5VA39</accession>